<dbReference type="InterPro" id="IPR006531">
    <property type="entry name" value="Gp5/Vgr_OB"/>
</dbReference>
<dbReference type="Gene3D" id="2.40.50.230">
    <property type="entry name" value="Gp5 N-terminal domain"/>
    <property type="match status" value="1"/>
</dbReference>
<comment type="caution">
    <text evidence="2">The sequence shown here is derived from an EMBL/GenBank/DDBJ whole genome shotgun (WGS) entry which is preliminary data.</text>
</comment>
<dbReference type="SUPFAM" id="SSF69255">
    <property type="entry name" value="gp5 N-terminal domain-like"/>
    <property type="match status" value="1"/>
</dbReference>
<dbReference type="AlphaFoldDB" id="A0A372NWA4"/>
<protein>
    <recommendedName>
        <fullName evidence="1">Gp5/Type VI secretion system Vgr protein OB-fold domain-containing protein</fullName>
    </recommendedName>
</protein>
<name>A0A372NWA4_9SPHI</name>
<keyword evidence="3" id="KW-1185">Reference proteome</keyword>
<evidence type="ECO:0000313" key="2">
    <source>
        <dbReference type="EMBL" id="RFZ94403.1"/>
    </source>
</evidence>
<reference evidence="2 3" key="1">
    <citation type="submission" date="2018-08" db="EMBL/GenBank/DDBJ databases">
        <title>Mucilaginibacter sp. MYSH2.</title>
        <authorList>
            <person name="Seo T."/>
        </authorList>
    </citation>
    <scope>NUCLEOTIDE SEQUENCE [LARGE SCALE GENOMIC DNA]</scope>
    <source>
        <strain evidence="2 3">MYSH2</strain>
    </source>
</reference>
<organism evidence="2 3">
    <name type="scientific">Mucilaginibacter conchicola</name>
    <dbReference type="NCBI Taxonomy" id="2303333"/>
    <lineage>
        <taxon>Bacteria</taxon>
        <taxon>Pseudomonadati</taxon>
        <taxon>Bacteroidota</taxon>
        <taxon>Sphingobacteriia</taxon>
        <taxon>Sphingobacteriales</taxon>
        <taxon>Sphingobacteriaceae</taxon>
        <taxon>Mucilaginibacter</taxon>
    </lineage>
</organism>
<dbReference type="EMBL" id="QWDC01000001">
    <property type="protein sequence ID" value="RFZ94403.1"/>
    <property type="molecule type" value="Genomic_DNA"/>
</dbReference>
<proteinExistence type="predicted"/>
<dbReference type="InterPro" id="IPR037026">
    <property type="entry name" value="Vgr_OB-fold_dom_sf"/>
</dbReference>
<dbReference type="OrthoDB" id="1907165at2"/>
<evidence type="ECO:0000259" key="1">
    <source>
        <dbReference type="Pfam" id="PF04717"/>
    </source>
</evidence>
<accession>A0A372NWA4</accession>
<dbReference type="Proteomes" id="UP000264217">
    <property type="component" value="Unassembled WGS sequence"/>
</dbReference>
<dbReference type="RefSeq" id="WP_117389966.1">
    <property type="nucleotide sequence ID" value="NZ_QWDC01000001.1"/>
</dbReference>
<evidence type="ECO:0000313" key="3">
    <source>
        <dbReference type="Proteomes" id="UP000264217"/>
    </source>
</evidence>
<sequence>MSNNSPAFNQGLQTGVVKQLTGDPDNLFRVLVTLTSASEEITDVWARIANLYATNHAGMVFLPEVGDEVLISFIGGDEEQAVILGSLFGRTNKCLVAATENNAIKSITTKNQLQINFDDNNKSIEIKTPDGNKITISDNDGGIVIEDMNANSVQLSSTGISLRSNGDINLDAKGSININANTNVKVKADAGNIMLKGVNIVNQANASFKATGQAQAELSASGQTVVKGAIVMIN</sequence>
<gene>
    <name evidence="2" type="ORF">D0C36_02295</name>
</gene>
<dbReference type="Gene3D" id="2.160.20.120">
    <property type="match status" value="1"/>
</dbReference>
<dbReference type="Pfam" id="PF04717">
    <property type="entry name" value="Phage_base_V"/>
    <property type="match status" value="1"/>
</dbReference>
<feature type="domain" description="Gp5/Type VI secretion system Vgr protein OB-fold" evidence="1">
    <location>
        <begin position="13"/>
        <end position="88"/>
    </location>
</feature>